<evidence type="ECO:0000313" key="10">
    <source>
        <dbReference type="EMBL" id="KAK4249147.1"/>
    </source>
</evidence>
<proteinExistence type="inferred from homology"/>
<dbReference type="Pfam" id="PF08564">
    <property type="entry name" value="CDC37_C"/>
    <property type="match status" value="1"/>
</dbReference>
<feature type="domain" description="Cdc37 N-terminal" evidence="9">
    <location>
        <begin position="1"/>
        <end position="170"/>
    </location>
</feature>
<keyword evidence="4" id="KW-0143">Chaperone</keyword>
<organism evidence="10 11">
    <name type="scientific">Corynascus novoguineensis</name>
    <dbReference type="NCBI Taxonomy" id="1126955"/>
    <lineage>
        <taxon>Eukaryota</taxon>
        <taxon>Fungi</taxon>
        <taxon>Dikarya</taxon>
        <taxon>Ascomycota</taxon>
        <taxon>Pezizomycotina</taxon>
        <taxon>Sordariomycetes</taxon>
        <taxon>Sordariomycetidae</taxon>
        <taxon>Sordariales</taxon>
        <taxon>Chaetomiaceae</taxon>
        <taxon>Corynascus</taxon>
    </lineage>
</organism>
<dbReference type="GO" id="GO:0006457">
    <property type="term" value="P:protein folding"/>
    <property type="evidence" value="ECO:0007669"/>
    <property type="project" value="TreeGrafter"/>
</dbReference>
<dbReference type="Pfam" id="PF08565">
    <property type="entry name" value="CDC37_M"/>
    <property type="match status" value="1"/>
</dbReference>
<dbReference type="PANTHER" id="PTHR12800:SF4">
    <property type="entry name" value="HSP90 CO-CHAPERONE CDC37"/>
    <property type="match status" value="1"/>
</dbReference>
<keyword evidence="11" id="KW-1185">Reference proteome</keyword>
<dbReference type="Pfam" id="PF03234">
    <property type="entry name" value="CDC37_N"/>
    <property type="match status" value="1"/>
</dbReference>
<reference evidence="10" key="2">
    <citation type="submission" date="2023-05" db="EMBL/GenBank/DDBJ databases">
        <authorList>
            <consortium name="Lawrence Berkeley National Laboratory"/>
            <person name="Steindorff A."/>
            <person name="Hensen N."/>
            <person name="Bonometti L."/>
            <person name="Westerberg I."/>
            <person name="Brannstrom I.O."/>
            <person name="Guillou S."/>
            <person name="Cros-Aarteil S."/>
            <person name="Calhoun S."/>
            <person name="Haridas S."/>
            <person name="Kuo A."/>
            <person name="Mondo S."/>
            <person name="Pangilinan J."/>
            <person name="Riley R."/>
            <person name="Labutti K."/>
            <person name="Andreopoulos B."/>
            <person name="Lipzen A."/>
            <person name="Chen C."/>
            <person name="Yanf M."/>
            <person name="Daum C."/>
            <person name="Ng V."/>
            <person name="Clum A."/>
            <person name="Ohm R."/>
            <person name="Martin F."/>
            <person name="Silar P."/>
            <person name="Natvig D."/>
            <person name="Lalanne C."/>
            <person name="Gautier V."/>
            <person name="Ament-Velasquez S.L."/>
            <person name="Kruys A."/>
            <person name="Hutchinson M.I."/>
            <person name="Powell A.J."/>
            <person name="Barry K."/>
            <person name="Miller A.N."/>
            <person name="Grigoriev I.V."/>
            <person name="Debuchy R."/>
            <person name="Gladieux P."/>
            <person name="Thoren M.H."/>
            <person name="Johannesson H."/>
        </authorList>
    </citation>
    <scope>NUCLEOTIDE SEQUENCE</scope>
    <source>
        <strain evidence="10">CBS 359.72</strain>
    </source>
</reference>
<accession>A0AAN7CXV8</accession>
<sequence>MVDYSKRDALELSDDSDIEVHPNVDKRTFIQAKQHQIHMERQQRKRQIQALQHESAVNDALLQRLHVLAASLESQRDGSASNHSNLSPAEVAFQTAMRMLATIIDEVTKALDEKQTEKHPRYEAFTQELGIHVRKIQDLQAELARKLGTLELQDANKIASESYHVGFDSSYVNKTKPGDATKQETKRIRASPAAKLFAQIPASNYRASRDYLLSHPEVLQNESKSDGLFIEAYYVMLDQNDEKRAWQYVHKPLLLQYTRMLGHDGVALFFKCITTPGYQAHEVFEKDVAERFQKIRSMAKRDSQERSGGVEQAPPTSSEDEEMRKARKIFEQFSPEMRAALESGSLDEVNGVLAEMVVSEAEKMVGLLNETGCLSIEEDIIDATTEEGKRHLLEIEMDAIAHAHPTGSTV</sequence>
<dbReference type="InterPro" id="IPR004918">
    <property type="entry name" value="Cdc37"/>
</dbReference>
<dbReference type="SMART" id="SM01069">
    <property type="entry name" value="CDC37_C"/>
    <property type="match status" value="1"/>
</dbReference>
<evidence type="ECO:0000256" key="5">
    <source>
        <dbReference type="ARBA" id="ARBA00031396"/>
    </source>
</evidence>
<dbReference type="GO" id="GO:0051082">
    <property type="term" value="F:unfolded protein binding"/>
    <property type="evidence" value="ECO:0007669"/>
    <property type="project" value="TreeGrafter"/>
</dbReference>
<comment type="similarity">
    <text evidence="2">Belongs to the CDC37 family.</text>
</comment>
<dbReference type="SMART" id="SM01070">
    <property type="entry name" value="CDC37_M"/>
    <property type="match status" value="1"/>
</dbReference>
<dbReference type="SMART" id="SM01071">
    <property type="entry name" value="CDC37_N"/>
    <property type="match status" value="1"/>
</dbReference>
<comment type="caution">
    <text evidence="10">The sequence shown here is derived from an EMBL/GenBank/DDBJ whole genome shotgun (WGS) entry which is preliminary data.</text>
</comment>
<dbReference type="AlphaFoldDB" id="A0AAN7CXV8"/>
<dbReference type="InterPro" id="IPR013855">
    <property type="entry name" value="Cdc37_N_dom"/>
</dbReference>
<feature type="region of interest" description="Disordered" evidence="6">
    <location>
        <begin position="298"/>
        <end position="324"/>
    </location>
</feature>
<feature type="domain" description="Cdc37 C-terminal" evidence="7">
    <location>
        <begin position="312"/>
        <end position="410"/>
    </location>
</feature>
<dbReference type="SUPFAM" id="SSF101391">
    <property type="entry name" value="Hsp90 co-chaperone CDC37"/>
    <property type="match status" value="1"/>
</dbReference>
<evidence type="ECO:0000256" key="1">
    <source>
        <dbReference type="ARBA" id="ARBA00004496"/>
    </source>
</evidence>
<evidence type="ECO:0000256" key="3">
    <source>
        <dbReference type="ARBA" id="ARBA00022490"/>
    </source>
</evidence>
<dbReference type="EMBL" id="MU857627">
    <property type="protein sequence ID" value="KAK4249147.1"/>
    <property type="molecule type" value="Genomic_DNA"/>
</dbReference>
<evidence type="ECO:0000256" key="4">
    <source>
        <dbReference type="ARBA" id="ARBA00023186"/>
    </source>
</evidence>
<evidence type="ECO:0000256" key="2">
    <source>
        <dbReference type="ARBA" id="ARBA00006222"/>
    </source>
</evidence>
<keyword evidence="3" id="KW-0963">Cytoplasm</keyword>
<evidence type="ECO:0000256" key="6">
    <source>
        <dbReference type="SAM" id="MobiDB-lite"/>
    </source>
</evidence>
<dbReference type="GO" id="GO:0050821">
    <property type="term" value="P:protein stabilization"/>
    <property type="evidence" value="ECO:0007669"/>
    <property type="project" value="TreeGrafter"/>
</dbReference>
<keyword evidence="10" id="KW-0418">Kinase</keyword>
<dbReference type="Proteomes" id="UP001303647">
    <property type="component" value="Unassembled WGS sequence"/>
</dbReference>
<dbReference type="PANTHER" id="PTHR12800">
    <property type="entry name" value="CDC37-RELATED"/>
    <property type="match status" value="1"/>
</dbReference>
<dbReference type="GO" id="GO:0016301">
    <property type="term" value="F:kinase activity"/>
    <property type="evidence" value="ECO:0007669"/>
    <property type="project" value="UniProtKB-KW"/>
</dbReference>
<dbReference type="Gene3D" id="1.20.58.610">
    <property type="entry name" value="Cdc37, Hsp90 binding domain"/>
    <property type="match status" value="1"/>
</dbReference>
<evidence type="ECO:0000259" key="7">
    <source>
        <dbReference type="SMART" id="SM01069"/>
    </source>
</evidence>
<dbReference type="InterPro" id="IPR013873">
    <property type="entry name" value="Cdc37_C"/>
</dbReference>
<evidence type="ECO:0000313" key="11">
    <source>
        <dbReference type="Proteomes" id="UP001303647"/>
    </source>
</evidence>
<gene>
    <name evidence="10" type="ORF">C7999DRAFT_39706</name>
</gene>
<dbReference type="InterPro" id="IPR038189">
    <property type="entry name" value="Cdc37_Hsp90-bd_sf"/>
</dbReference>
<feature type="domain" description="Cdc37 Hsp90 binding" evidence="8">
    <location>
        <begin position="173"/>
        <end position="314"/>
    </location>
</feature>
<evidence type="ECO:0000259" key="8">
    <source>
        <dbReference type="SMART" id="SM01070"/>
    </source>
</evidence>
<dbReference type="InterPro" id="IPR013874">
    <property type="entry name" value="Cdc37_Hsp90-bd"/>
</dbReference>
<reference evidence="10" key="1">
    <citation type="journal article" date="2023" name="Mol. Phylogenet. Evol.">
        <title>Genome-scale phylogeny and comparative genomics of the fungal order Sordariales.</title>
        <authorList>
            <person name="Hensen N."/>
            <person name="Bonometti L."/>
            <person name="Westerberg I."/>
            <person name="Brannstrom I.O."/>
            <person name="Guillou S."/>
            <person name="Cros-Aarteil S."/>
            <person name="Calhoun S."/>
            <person name="Haridas S."/>
            <person name="Kuo A."/>
            <person name="Mondo S."/>
            <person name="Pangilinan J."/>
            <person name="Riley R."/>
            <person name="LaButti K."/>
            <person name="Andreopoulos B."/>
            <person name="Lipzen A."/>
            <person name="Chen C."/>
            <person name="Yan M."/>
            <person name="Daum C."/>
            <person name="Ng V."/>
            <person name="Clum A."/>
            <person name="Steindorff A."/>
            <person name="Ohm R.A."/>
            <person name="Martin F."/>
            <person name="Silar P."/>
            <person name="Natvig D.O."/>
            <person name="Lalanne C."/>
            <person name="Gautier V."/>
            <person name="Ament-Velasquez S.L."/>
            <person name="Kruys A."/>
            <person name="Hutchinson M.I."/>
            <person name="Powell A.J."/>
            <person name="Barry K."/>
            <person name="Miller A.N."/>
            <person name="Grigoriev I.V."/>
            <person name="Debuchy R."/>
            <person name="Gladieux P."/>
            <person name="Hiltunen Thoren M."/>
            <person name="Johannesson H."/>
        </authorList>
    </citation>
    <scope>NUCLEOTIDE SEQUENCE</scope>
    <source>
        <strain evidence="10">CBS 359.72</strain>
    </source>
</reference>
<name>A0AAN7CXV8_9PEZI</name>
<dbReference type="GO" id="GO:0031072">
    <property type="term" value="F:heat shock protein binding"/>
    <property type="evidence" value="ECO:0007669"/>
    <property type="project" value="TreeGrafter"/>
</dbReference>
<evidence type="ECO:0000259" key="9">
    <source>
        <dbReference type="SMART" id="SM01071"/>
    </source>
</evidence>
<comment type="subcellular location">
    <subcellularLocation>
        <location evidence="1">Cytoplasm</location>
    </subcellularLocation>
</comment>
<protein>
    <recommendedName>
        <fullName evidence="5">Hsp90 chaperone protein kinase-targeting subunit</fullName>
    </recommendedName>
</protein>
<dbReference type="GO" id="GO:0005737">
    <property type="term" value="C:cytoplasm"/>
    <property type="evidence" value="ECO:0007669"/>
    <property type="project" value="UniProtKB-SubCell"/>
</dbReference>
<keyword evidence="10" id="KW-0808">Transferase</keyword>
<dbReference type="GO" id="GO:0051087">
    <property type="term" value="F:protein-folding chaperone binding"/>
    <property type="evidence" value="ECO:0007669"/>
    <property type="project" value="TreeGrafter"/>
</dbReference>
<dbReference type="GO" id="GO:0019901">
    <property type="term" value="F:protein kinase binding"/>
    <property type="evidence" value="ECO:0007669"/>
    <property type="project" value="InterPro"/>
</dbReference>